<organism evidence="1 2">
    <name type="scientific">Mycetomoellerius zeteki</name>
    <dbReference type="NCBI Taxonomy" id="64791"/>
    <lineage>
        <taxon>Eukaryota</taxon>
        <taxon>Metazoa</taxon>
        <taxon>Ecdysozoa</taxon>
        <taxon>Arthropoda</taxon>
        <taxon>Hexapoda</taxon>
        <taxon>Insecta</taxon>
        <taxon>Pterygota</taxon>
        <taxon>Neoptera</taxon>
        <taxon>Endopterygota</taxon>
        <taxon>Hymenoptera</taxon>
        <taxon>Apocrita</taxon>
        <taxon>Aculeata</taxon>
        <taxon>Formicoidea</taxon>
        <taxon>Formicidae</taxon>
        <taxon>Myrmicinae</taxon>
        <taxon>Mycetomoellerius</taxon>
    </lineage>
</organism>
<evidence type="ECO:0000313" key="1">
    <source>
        <dbReference type="EMBL" id="KYQ56329.1"/>
    </source>
</evidence>
<dbReference type="EMBL" id="KQ982446">
    <property type="protein sequence ID" value="KYQ56329.1"/>
    <property type="molecule type" value="Genomic_DNA"/>
</dbReference>
<name>A0A151X7M0_9HYME</name>
<protein>
    <submittedName>
        <fullName evidence="1">Uncharacterized protein</fullName>
    </submittedName>
</protein>
<keyword evidence="2" id="KW-1185">Reference proteome</keyword>
<accession>A0A151X7M0</accession>
<dbReference type="Proteomes" id="UP000075809">
    <property type="component" value="Unassembled WGS sequence"/>
</dbReference>
<dbReference type="AlphaFoldDB" id="A0A151X7M0"/>
<gene>
    <name evidence="1" type="ORF">ALC60_04736</name>
</gene>
<proteinExistence type="predicted"/>
<reference evidence="1 2" key="1">
    <citation type="submission" date="2015-09" db="EMBL/GenBank/DDBJ databases">
        <title>Trachymyrmex zeteki WGS genome.</title>
        <authorList>
            <person name="Nygaard S."/>
            <person name="Hu H."/>
            <person name="Boomsma J."/>
            <person name="Zhang G."/>
        </authorList>
    </citation>
    <scope>NUCLEOTIDE SEQUENCE [LARGE SCALE GENOMIC DNA]</scope>
    <source>
        <strain evidence="1">Tzet28-1</strain>
        <tissue evidence="1">Whole body</tissue>
    </source>
</reference>
<sequence length="30" mass="3304">MTELVAATVPNVDLGKGSERYYGRVPDVHE</sequence>
<evidence type="ECO:0000313" key="2">
    <source>
        <dbReference type="Proteomes" id="UP000075809"/>
    </source>
</evidence>